<keyword evidence="10" id="KW-1185">Reference proteome</keyword>
<comment type="subcellular location">
    <subcellularLocation>
        <location evidence="1">Membrane</location>
        <topology evidence="1">Single-pass membrane protein</topology>
    </subcellularLocation>
</comment>
<keyword evidence="4 7" id="KW-0472">Membrane</keyword>
<dbReference type="PANTHER" id="PTHR12763:SF28">
    <property type="entry name" value="GEO10507P1-RELATED"/>
    <property type="match status" value="1"/>
</dbReference>
<protein>
    <recommendedName>
        <fullName evidence="8">J domain-containing protein</fullName>
    </recommendedName>
</protein>
<comment type="caution">
    <text evidence="9">The sequence shown here is derived from an EMBL/GenBank/DDBJ whole genome shotgun (WGS) entry which is preliminary data.</text>
</comment>
<evidence type="ECO:0000256" key="4">
    <source>
        <dbReference type="ARBA" id="ARBA00023136"/>
    </source>
</evidence>
<gene>
    <name evidence="9" type="ORF">NBRC116591_36770</name>
</gene>
<evidence type="ECO:0000256" key="7">
    <source>
        <dbReference type="SAM" id="Phobius"/>
    </source>
</evidence>
<accession>A0ABQ0ADY0</accession>
<evidence type="ECO:0000256" key="5">
    <source>
        <dbReference type="ARBA" id="ARBA00023186"/>
    </source>
</evidence>
<dbReference type="InterPro" id="IPR001623">
    <property type="entry name" value="DnaJ_domain"/>
</dbReference>
<dbReference type="PROSITE" id="PS50076">
    <property type="entry name" value="DNAJ_2"/>
    <property type="match status" value="1"/>
</dbReference>
<feature type="transmembrane region" description="Helical" evidence="7">
    <location>
        <begin position="57"/>
        <end position="74"/>
    </location>
</feature>
<name>A0ABQ0ADY0_9GAMM</name>
<dbReference type="PANTHER" id="PTHR12763">
    <property type="match status" value="1"/>
</dbReference>
<feature type="domain" description="J" evidence="8">
    <location>
        <begin position="180"/>
        <end position="232"/>
    </location>
</feature>
<evidence type="ECO:0000313" key="9">
    <source>
        <dbReference type="EMBL" id="GAA6169865.1"/>
    </source>
</evidence>
<proteinExistence type="inferred from homology"/>
<organism evidence="9 10">
    <name type="scientific">Sessilibacter corallicola</name>
    <dbReference type="NCBI Taxonomy" id="2904075"/>
    <lineage>
        <taxon>Bacteria</taxon>
        <taxon>Pseudomonadati</taxon>
        <taxon>Pseudomonadota</taxon>
        <taxon>Gammaproteobacteria</taxon>
        <taxon>Cellvibrionales</taxon>
        <taxon>Cellvibrionaceae</taxon>
        <taxon>Sessilibacter</taxon>
    </lineage>
</organism>
<sequence length="232" mass="26018">MIRSILVILALIAIIWGAKYINRQPPAKKKRLWIQVAIYGTAAVLIVLALTGRVHWIGAAFAAILPVLRTLLSYTPRIFPFIQPWFMRKMRSQNVDAKSANTTILHFVVDDSGNMGGTVISGPHSGRKIDDLSESELLELMQFCQKDRDSHQLITAFIRKYHPHLLQTKSRTQSDMSESEALEILGLAGDYSKTEVVAAHRKLMQKFHPDRGGSDYLAAKINTAKDVLLDLL</sequence>
<dbReference type="InterPro" id="IPR036869">
    <property type="entry name" value="J_dom_sf"/>
</dbReference>
<keyword evidence="5" id="KW-0143">Chaperone</keyword>
<feature type="transmembrane region" description="Helical" evidence="7">
    <location>
        <begin position="33"/>
        <end position="50"/>
    </location>
</feature>
<reference evidence="9 10" key="1">
    <citation type="submission" date="2024-04" db="EMBL/GenBank/DDBJ databases">
        <title>Draft genome sequence of Sessilibacter corallicola NBRC 116591.</title>
        <authorList>
            <person name="Miyakawa T."/>
            <person name="Kusuya Y."/>
            <person name="Miura T."/>
        </authorList>
    </citation>
    <scope>NUCLEOTIDE SEQUENCE [LARGE SCALE GENOMIC DNA]</scope>
    <source>
        <strain evidence="9 10">KU-00831-HH</strain>
    </source>
</reference>
<dbReference type="Proteomes" id="UP001465153">
    <property type="component" value="Unassembled WGS sequence"/>
</dbReference>
<dbReference type="RefSeq" id="WP_353304272.1">
    <property type="nucleotide sequence ID" value="NZ_BAABWN010000016.1"/>
</dbReference>
<evidence type="ECO:0000256" key="3">
    <source>
        <dbReference type="ARBA" id="ARBA00022989"/>
    </source>
</evidence>
<dbReference type="Gene3D" id="1.10.287.110">
    <property type="entry name" value="DnaJ domain"/>
    <property type="match status" value="1"/>
</dbReference>
<evidence type="ECO:0000313" key="10">
    <source>
        <dbReference type="Proteomes" id="UP001465153"/>
    </source>
</evidence>
<comment type="similarity">
    <text evidence="6">Belongs to the TIM14 family.</text>
</comment>
<keyword evidence="3 7" id="KW-1133">Transmembrane helix</keyword>
<keyword evidence="2 7" id="KW-0812">Transmembrane</keyword>
<dbReference type="EMBL" id="BAABWN010000016">
    <property type="protein sequence ID" value="GAA6169865.1"/>
    <property type="molecule type" value="Genomic_DNA"/>
</dbReference>
<dbReference type="SUPFAM" id="SSF46565">
    <property type="entry name" value="Chaperone J-domain"/>
    <property type="match status" value="1"/>
</dbReference>
<evidence type="ECO:0000256" key="2">
    <source>
        <dbReference type="ARBA" id="ARBA00022692"/>
    </source>
</evidence>
<evidence type="ECO:0000256" key="1">
    <source>
        <dbReference type="ARBA" id="ARBA00004167"/>
    </source>
</evidence>
<evidence type="ECO:0000256" key="6">
    <source>
        <dbReference type="ARBA" id="ARBA00038105"/>
    </source>
</evidence>
<dbReference type="CDD" id="cd06257">
    <property type="entry name" value="DnaJ"/>
    <property type="match status" value="1"/>
</dbReference>
<evidence type="ECO:0000259" key="8">
    <source>
        <dbReference type="PROSITE" id="PS50076"/>
    </source>
</evidence>